<evidence type="ECO:0008006" key="3">
    <source>
        <dbReference type="Google" id="ProtNLM"/>
    </source>
</evidence>
<accession>A0A4R2BKH7</accession>
<reference evidence="1 2" key="1">
    <citation type="journal article" date="2015" name="Stand. Genomic Sci.">
        <title>Genomic Encyclopedia of Bacterial and Archaeal Type Strains, Phase III: the genomes of soil and plant-associated and newly described type strains.</title>
        <authorList>
            <person name="Whitman W.B."/>
            <person name="Woyke T."/>
            <person name="Klenk H.P."/>
            <person name="Zhou Y."/>
            <person name="Lilburn T.G."/>
            <person name="Beck B.J."/>
            <person name="De Vos P."/>
            <person name="Vandamme P."/>
            <person name="Eisen J.A."/>
            <person name="Garrity G."/>
            <person name="Hugenholtz P."/>
            <person name="Kyrpides N.C."/>
        </authorList>
    </citation>
    <scope>NUCLEOTIDE SEQUENCE [LARGE SCALE GENOMIC DNA]</scope>
    <source>
        <strain evidence="1 2">CV53</strain>
    </source>
</reference>
<comment type="caution">
    <text evidence="1">The sequence shown here is derived from an EMBL/GenBank/DDBJ whole genome shotgun (WGS) entry which is preliminary data.</text>
</comment>
<dbReference type="AlphaFoldDB" id="A0A4R2BKH7"/>
<protein>
    <recommendedName>
        <fullName evidence="3">Sporulation protein Cse60</fullName>
    </recommendedName>
</protein>
<dbReference type="RefSeq" id="WP_132002745.1">
    <property type="nucleotide sequence ID" value="NZ_JABUHM010000002.1"/>
</dbReference>
<sequence>MSLQSQVIIEWTIRKHYNDVSFAERLEHVIKAQKEHLKEGEAIQIHQMVYVGEMKKNEKTYLIILNIVPEK</sequence>
<proteinExistence type="predicted"/>
<gene>
    <name evidence="1" type="ORF">EV146_10335</name>
</gene>
<keyword evidence="2" id="KW-1185">Reference proteome</keyword>
<organism evidence="1 2">
    <name type="scientific">Mesobacillus foraminis</name>
    <dbReference type="NCBI Taxonomy" id="279826"/>
    <lineage>
        <taxon>Bacteria</taxon>
        <taxon>Bacillati</taxon>
        <taxon>Bacillota</taxon>
        <taxon>Bacilli</taxon>
        <taxon>Bacillales</taxon>
        <taxon>Bacillaceae</taxon>
        <taxon>Mesobacillus</taxon>
    </lineage>
</organism>
<name>A0A4R2BKH7_9BACI</name>
<evidence type="ECO:0000313" key="1">
    <source>
        <dbReference type="EMBL" id="TCN26514.1"/>
    </source>
</evidence>
<evidence type="ECO:0000313" key="2">
    <source>
        <dbReference type="Proteomes" id="UP000295689"/>
    </source>
</evidence>
<dbReference type="Proteomes" id="UP000295689">
    <property type="component" value="Unassembled WGS sequence"/>
</dbReference>
<dbReference type="EMBL" id="SLVV01000003">
    <property type="protein sequence ID" value="TCN26514.1"/>
    <property type="molecule type" value="Genomic_DNA"/>
</dbReference>